<proteinExistence type="predicted"/>
<name>A0A9P9R7Q9_FUSSL</name>
<dbReference type="Proteomes" id="UP000736672">
    <property type="component" value="Unassembled WGS sequence"/>
</dbReference>
<evidence type="ECO:0000313" key="2">
    <source>
        <dbReference type="EMBL" id="KAH7268749.1"/>
    </source>
</evidence>
<organism evidence="2 3">
    <name type="scientific">Fusarium solani</name>
    <name type="common">Filamentous fungus</name>
    <dbReference type="NCBI Taxonomy" id="169388"/>
    <lineage>
        <taxon>Eukaryota</taxon>
        <taxon>Fungi</taxon>
        <taxon>Dikarya</taxon>
        <taxon>Ascomycota</taxon>
        <taxon>Pezizomycotina</taxon>
        <taxon>Sordariomycetes</taxon>
        <taxon>Hypocreomycetidae</taxon>
        <taxon>Hypocreales</taxon>
        <taxon>Nectriaceae</taxon>
        <taxon>Fusarium</taxon>
        <taxon>Fusarium solani species complex</taxon>
    </lineage>
</organism>
<dbReference type="AlphaFoldDB" id="A0A9P9R7Q9"/>
<sequence>MSHDTCPQPSKQGATSILARTTYSQTPICLPKESCAAEQSRDDVVYLGTSPLRPDRRTDENSAADITTTTGRIHKPKEQRPSRLHHKGPCRGIKSAKGGKGPCRTMVPVSIRNQNVRIGHARGSNGQVYGFFDEAGRFRRRVEVDRSRPDADPGPFIVLEPISHEQVLYRRRYQNMSSRRVRSEVQQRLMEGPIGSMPQGEI</sequence>
<feature type="region of interest" description="Disordered" evidence="1">
    <location>
        <begin position="48"/>
        <end position="105"/>
    </location>
</feature>
<evidence type="ECO:0000313" key="3">
    <source>
        <dbReference type="Proteomes" id="UP000736672"/>
    </source>
</evidence>
<evidence type="ECO:0000256" key="1">
    <source>
        <dbReference type="SAM" id="MobiDB-lite"/>
    </source>
</evidence>
<dbReference type="EMBL" id="JAGTJS010000005">
    <property type="protein sequence ID" value="KAH7268749.1"/>
    <property type="molecule type" value="Genomic_DNA"/>
</dbReference>
<reference evidence="2" key="1">
    <citation type="journal article" date="2021" name="Nat. Commun.">
        <title>Genetic determinants of endophytism in the Arabidopsis root mycobiome.</title>
        <authorList>
            <person name="Mesny F."/>
            <person name="Miyauchi S."/>
            <person name="Thiergart T."/>
            <person name="Pickel B."/>
            <person name="Atanasova L."/>
            <person name="Karlsson M."/>
            <person name="Huettel B."/>
            <person name="Barry K.W."/>
            <person name="Haridas S."/>
            <person name="Chen C."/>
            <person name="Bauer D."/>
            <person name="Andreopoulos W."/>
            <person name="Pangilinan J."/>
            <person name="LaButti K."/>
            <person name="Riley R."/>
            <person name="Lipzen A."/>
            <person name="Clum A."/>
            <person name="Drula E."/>
            <person name="Henrissat B."/>
            <person name="Kohler A."/>
            <person name="Grigoriev I.V."/>
            <person name="Martin F.M."/>
            <person name="Hacquard S."/>
        </authorList>
    </citation>
    <scope>NUCLEOTIDE SEQUENCE</scope>
    <source>
        <strain evidence="2">FSSC 5 MPI-SDFR-AT-0091</strain>
    </source>
</reference>
<comment type="caution">
    <text evidence="2">The sequence shown here is derived from an EMBL/GenBank/DDBJ whole genome shotgun (WGS) entry which is preliminary data.</text>
</comment>
<protein>
    <submittedName>
        <fullName evidence="2">Uncharacterized protein</fullName>
    </submittedName>
</protein>
<keyword evidence="3" id="KW-1185">Reference proteome</keyword>
<accession>A0A9P9R7Q9</accession>
<dbReference type="OrthoDB" id="5153052at2759"/>
<gene>
    <name evidence="2" type="ORF">B0J15DRAFT_487004</name>
</gene>